<evidence type="ECO:0000313" key="2">
    <source>
        <dbReference type="Proteomes" id="UP000029629"/>
    </source>
</evidence>
<dbReference type="Proteomes" id="UP000029629">
    <property type="component" value="Unassembled WGS sequence"/>
</dbReference>
<dbReference type="RefSeq" id="WP_036558520.1">
    <property type="nucleotide sequence ID" value="NZ_JRNI01000016.1"/>
</dbReference>
<dbReference type="OrthoDB" id="8678521at2"/>
<keyword evidence="2" id="KW-1185">Reference proteome</keyword>
<protein>
    <submittedName>
        <fullName evidence="1">Uncharacterized protein</fullName>
    </submittedName>
</protein>
<accession>A0A096AKM6</accession>
<dbReference type="AlphaFoldDB" id="A0A096AKM6"/>
<name>A0A096AKM6_9BURK</name>
<dbReference type="eggNOG" id="ENOG50315EM">
    <property type="taxonomic scope" value="Bacteria"/>
</dbReference>
<comment type="caution">
    <text evidence="1">The sequence shown here is derived from an EMBL/GenBank/DDBJ whole genome shotgun (WGS) entry which is preliminary data.</text>
</comment>
<organism evidence="1 2">
    <name type="scientific">Oligella urethralis DNF00040</name>
    <dbReference type="NCBI Taxonomy" id="1401065"/>
    <lineage>
        <taxon>Bacteria</taxon>
        <taxon>Pseudomonadati</taxon>
        <taxon>Pseudomonadota</taxon>
        <taxon>Betaproteobacteria</taxon>
        <taxon>Burkholderiales</taxon>
        <taxon>Alcaligenaceae</taxon>
        <taxon>Oligella</taxon>
    </lineage>
</organism>
<reference evidence="1 2" key="1">
    <citation type="submission" date="2014-07" db="EMBL/GenBank/DDBJ databases">
        <authorList>
            <person name="McCorrison J."/>
            <person name="Sanka R."/>
            <person name="Torralba M."/>
            <person name="Gillis M."/>
            <person name="Haft D.H."/>
            <person name="Methe B."/>
            <person name="Sutton G."/>
            <person name="Nelson K.E."/>
        </authorList>
    </citation>
    <scope>NUCLEOTIDE SEQUENCE [LARGE SCALE GENOMIC DNA]</scope>
    <source>
        <strain evidence="1 2">DNF00040</strain>
    </source>
</reference>
<evidence type="ECO:0000313" key="1">
    <source>
        <dbReference type="EMBL" id="KGF31217.1"/>
    </source>
</evidence>
<dbReference type="EMBL" id="JRNI01000016">
    <property type="protein sequence ID" value="KGF31217.1"/>
    <property type="molecule type" value="Genomic_DNA"/>
</dbReference>
<proteinExistence type="predicted"/>
<gene>
    <name evidence="1" type="ORF">HMPREF2130_04520</name>
</gene>
<sequence length="302" mass="33871">MSPAASAFPNAYKLLGFSQAEFELAINPCLDEAVLFERFGRDALVVQERELAKWPKGLCQNLDVARQLMTWNYYSTTLLANTERPTVIASEINKHTKSLEACTNVSCLGRLLPRITEWVYLNIDRLPVYTDSESARRSQEPLLGDPVLHPSLALRNLPLPLSDSAQLCQGASISDLSFYTVNFSVEGRPLVLAMCKDARNPKANGQHMWLLERLQPNGIDPTVGSSAGAGWREILSESGHGRLYVYRGSRTTYPTLYSRRSTKTGEQVIVYDFQAATKQYHRSAILNLEYDALGRPHAFMQR</sequence>